<dbReference type="GO" id="GO:0000175">
    <property type="term" value="F:3'-5'-RNA exonuclease activity"/>
    <property type="evidence" value="ECO:0007669"/>
    <property type="project" value="TreeGrafter"/>
</dbReference>
<reference evidence="8" key="1">
    <citation type="submission" date="2013-11" db="EMBL/GenBank/DDBJ databases">
        <authorList>
            <person name="Aslett M."/>
        </authorList>
    </citation>
    <scope>NUCLEOTIDE SEQUENCE [LARGE SCALE GENOMIC DNA]</scope>
    <source>
        <strain evidence="8">Edinburgh</strain>
    </source>
</reference>
<comment type="similarity">
    <text evidence="1">Belongs to the polyribonucleotide nucleotidyltransferase family.</text>
</comment>
<reference evidence="8" key="2">
    <citation type="submission" date="2014-03" db="EMBL/GenBank/DDBJ databases">
        <title>The whipworm genome and dual-species transcriptomics of an intimate host-pathogen interaction.</title>
        <authorList>
            <person name="Foth B.J."/>
            <person name="Tsai I.J."/>
            <person name="Reid A.J."/>
            <person name="Bancroft A.J."/>
            <person name="Nichol S."/>
            <person name="Tracey A."/>
            <person name="Holroyd N."/>
            <person name="Cotton J.A."/>
            <person name="Stanley E.J."/>
            <person name="Zarowiecki M."/>
            <person name="Liu J.Z."/>
            <person name="Huckvale T."/>
            <person name="Cooper P.J."/>
            <person name="Grencis R.K."/>
            <person name="Berriman M."/>
        </authorList>
    </citation>
    <scope>NUCLEOTIDE SEQUENCE [LARGE SCALE GENOMIC DNA]</scope>
    <source>
        <strain evidence="8">Edinburgh</strain>
    </source>
</reference>
<dbReference type="SUPFAM" id="SSF50249">
    <property type="entry name" value="Nucleic acid-binding proteins"/>
    <property type="match status" value="1"/>
</dbReference>
<feature type="domain" description="S1 motif" evidence="7">
    <location>
        <begin position="601"/>
        <end position="672"/>
    </location>
</feature>
<feature type="region of interest" description="Disordered" evidence="6">
    <location>
        <begin position="685"/>
        <end position="704"/>
    </location>
</feature>
<dbReference type="Gene3D" id="3.30.230.70">
    <property type="entry name" value="GHMP Kinase, N-terminal domain"/>
    <property type="match status" value="2"/>
</dbReference>
<keyword evidence="8" id="KW-1185">Reference proteome</keyword>
<name>A0A5S6PZ98_TRIMR</name>
<dbReference type="InterPro" id="IPR036612">
    <property type="entry name" value="KH_dom_type_1_sf"/>
</dbReference>
<dbReference type="NCBIfam" id="NF008805">
    <property type="entry name" value="PRK11824.1"/>
    <property type="match status" value="1"/>
</dbReference>
<feature type="compositionally biased region" description="Polar residues" evidence="6">
    <location>
        <begin position="695"/>
        <end position="704"/>
    </location>
</feature>
<dbReference type="CDD" id="cd09033">
    <property type="entry name" value="KH-I_PNPT1"/>
    <property type="match status" value="1"/>
</dbReference>
<dbReference type="InterPro" id="IPR036456">
    <property type="entry name" value="PNPase_PH_RNA-bd_sf"/>
</dbReference>
<dbReference type="InterPro" id="IPR020568">
    <property type="entry name" value="Ribosomal_Su5_D2-typ_SF"/>
</dbReference>
<keyword evidence="4" id="KW-0548">Nucleotidyltransferase</keyword>
<dbReference type="EC" id="2.7.7.8" evidence="2"/>
<dbReference type="InterPro" id="IPR015847">
    <property type="entry name" value="ExoRNase_PH_dom2"/>
</dbReference>
<evidence type="ECO:0000259" key="7">
    <source>
        <dbReference type="PROSITE" id="PS50126"/>
    </source>
</evidence>
<dbReference type="Pfam" id="PF01138">
    <property type="entry name" value="RNase_PH"/>
    <property type="match status" value="2"/>
</dbReference>
<dbReference type="Proteomes" id="UP000046395">
    <property type="component" value="Unassembled WGS sequence"/>
</dbReference>
<dbReference type="Pfam" id="PF03725">
    <property type="entry name" value="RNase_PH_C"/>
    <property type="match status" value="1"/>
</dbReference>
<keyword evidence="5" id="KW-0694">RNA-binding</keyword>
<dbReference type="InterPro" id="IPR001247">
    <property type="entry name" value="ExoRNase_PH_dom1"/>
</dbReference>
<dbReference type="PANTHER" id="PTHR11252:SF0">
    <property type="entry name" value="POLYRIBONUCLEOTIDE NUCLEOTIDYLTRANSFERASE 1, MITOCHONDRIAL"/>
    <property type="match status" value="1"/>
</dbReference>
<dbReference type="GO" id="GO:0000958">
    <property type="term" value="P:mitochondrial mRNA catabolic process"/>
    <property type="evidence" value="ECO:0007669"/>
    <property type="project" value="TreeGrafter"/>
</dbReference>
<dbReference type="NCBIfam" id="TIGR03591">
    <property type="entry name" value="polynuc_phos"/>
    <property type="match status" value="1"/>
</dbReference>
<dbReference type="SUPFAM" id="SSF54211">
    <property type="entry name" value="Ribosomal protein S5 domain 2-like"/>
    <property type="match status" value="2"/>
</dbReference>
<accession>A0A5S6PZ98</accession>
<evidence type="ECO:0000256" key="1">
    <source>
        <dbReference type="ARBA" id="ARBA00007404"/>
    </source>
</evidence>
<dbReference type="InterPro" id="IPR012162">
    <property type="entry name" value="PNPase"/>
</dbReference>
<evidence type="ECO:0000256" key="5">
    <source>
        <dbReference type="ARBA" id="ARBA00022884"/>
    </source>
</evidence>
<evidence type="ECO:0000313" key="10">
    <source>
        <dbReference type="WBParaSite" id="TMUE_3000010851.1"/>
    </source>
</evidence>
<dbReference type="GO" id="GO:0000965">
    <property type="term" value="P:mitochondrial RNA 3'-end processing"/>
    <property type="evidence" value="ECO:0007669"/>
    <property type="project" value="TreeGrafter"/>
</dbReference>
<dbReference type="AlphaFoldDB" id="A0A5S6PZ98"/>
<reference evidence="9 10" key="3">
    <citation type="submission" date="2019-12" db="UniProtKB">
        <authorList>
            <consortium name="WormBaseParasite"/>
        </authorList>
    </citation>
    <scope>IDENTIFICATION</scope>
</reference>
<dbReference type="InterPro" id="IPR012340">
    <property type="entry name" value="NA-bd_OB-fold"/>
</dbReference>
<dbReference type="FunFam" id="2.40.50.140:FF:000113">
    <property type="entry name" value="polyribonucleotide nucleotidyltransferase 1, mitochondrial"/>
    <property type="match status" value="1"/>
</dbReference>
<dbReference type="SUPFAM" id="SSF54791">
    <property type="entry name" value="Eukaryotic type KH-domain (KH-domain type I)"/>
    <property type="match status" value="1"/>
</dbReference>
<evidence type="ECO:0000313" key="8">
    <source>
        <dbReference type="Proteomes" id="UP000046395"/>
    </source>
</evidence>
<dbReference type="GO" id="GO:0003723">
    <property type="term" value="F:RNA binding"/>
    <property type="evidence" value="ECO:0007669"/>
    <property type="project" value="UniProtKB-KW"/>
</dbReference>
<dbReference type="InterPro" id="IPR036345">
    <property type="entry name" value="ExoRNase_PH_dom2_sf"/>
</dbReference>
<organism evidence="8 9">
    <name type="scientific">Trichuris muris</name>
    <name type="common">Mouse whipworm</name>
    <dbReference type="NCBI Taxonomy" id="70415"/>
    <lineage>
        <taxon>Eukaryota</taxon>
        <taxon>Metazoa</taxon>
        <taxon>Ecdysozoa</taxon>
        <taxon>Nematoda</taxon>
        <taxon>Enoplea</taxon>
        <taxon>Dorylaimia</taxon>
        <taxon>Trichinellida</taxon>
        <taxon>Trichuridae</taxon>
        <taxon>Trichuris</taxon>
    </lineage>
</organism>
<dbReference type="PANTHER" id="PTHR11252">
    <property type="entry name" value="POLYRIBONUCLEOTIDE NUCLEOTIDYLTRANSFERASE"/>
    <property type="match status" value="1"/>
</dbReference>
<dbReference type="Gene3D" id="3.30.1370.10">
    <property type="entry name" value="K Homology domain, type 1"/>
    <property type="match status" value="1"/>
</dbReference>
<protein>
    <recommendedName>
        <fullName evidence="2">polyribonucleotide nucleotidyltransferase</fullName>
        <ecNumber evidence="2">2.7.7.8</ecNumber>
    </recommendedName>
</protein>
<dbReference type="WBParaSite" id="TMUE_0000000291.1">
    <property type="protein sequence ID" value="TMUE_0000000291.1"/>
    <property type="gene ID" value="WBGene00296232"/>
</dbReference>
<keyword evidence="3" id="KW-0808">Transferase</keyword>
<dbReference type="GO" id="GO:0004654">
    <property type="term" value="F:polyribonucleotide nucleotidyltransferase activity"/>
    <property type="evidence" value="ECO:0007669"/>
    <property type="project" value="UniProtKB-EC"/>
</dbReference>
<dbReference type="SUPFAM" id="SSF55666">
    <property type="entry name" value="Ribonuclease PH domain 2-like"/>
    <property type="match status" value="2"/>
</dbReference>
<dbReference type="InterPro" id="IPR027408">
    <property type="entry name" value="PNPase/RNase_PH_dom_sf"/>
</dbReference>
<evidence type="ECO:0000256" key="6">
    <source>
        <dbReference type="SAM" id="MobiDB-lite"/>
    </source>
</evidence>
<dbReference type="WBParaSite" id="TMUE_3000010851.1">
    <property type="protein sequence ID" value="TMUE_3000010851.1"/>
    <property type="gene ID" value="WBGene00287106"/>
</dbReference>
<dbReference type="SUPFAM" id="SSF46915">
    <property type="entry name" value="Polynucleotide phosphorylase/guanosine pentaphosphate synthase (PNPase/GPSI), domain 3"/>
    <property type="match status" value="1"/>
</dbReference>
<proteinExistence type="inferred from homology"/>
<dbReference type="FunFam" id="3.30.230.70:FF:000001">
    <property type="entry name" value="Polyribonucleotide nucleotidyltransferase"/>
    <property type="match status" value="1"/>
</dbReference>
<dbReference type="Gene3D" id="2.40.50.140">
    <property type="entry name" value="Nucleic acid-binding proteins"/>
    <property type="match status" value="1"/>
</dbReference>
<dbReference type="PROSITE" id="PS50126">
    <property type="entry name" value="S1"/>
    <property type="match status" value="1"/>
</dbReference>
<dbReference type="STRING" id="70415.A0A5S6PZ98"/>
<sequence length="704" mass="77250">MRLESGQLARMADGCVLGRMGDTVVMVTVVGKERPQAYTFMPLTVDYRNRASAFGRIPTNFLRREIGVSDAEILTGRLIDRSLRCCFSKECYSDCQVLCNLISYDGVNDPEVLSVNAASAALACSNVPWRGPVAAVRVAFDGSGPLVNPTKQQLEKSRFNLILTAASNHRVVMVEASGDGVPLDVVHHCTHCALDASSNILAAVESLQSSVGKQKRSCSMNWQPCVALVDAVRQHAESPLKGILSDHYLDKVAVDEKIATLRQETSLHVKEIFSEEEVAQFDQSFTDLIRLTLRKQIFETGLRRDGRRLDALRPIDCKVDLYKPLHGSALFQRGQTQVMCTVTFDSRQAAFRGDVASLLGGSAKEKSSRSLNRRELGHGALAEKALRPVVPREFPFTIRLASDVLESNGSSSMATVCAGSMALMDSGVPIRSPVSGVAIGLVTLNGDHRLLTDIAGIEDYFGDMDFKIASSQEGITAMQLDTKLLGGIPHSIFAEAIQAGVVANGKILEIMSRCIASPRNSPKPNGPVEEMFEVSPAKRARFLGPGGTHLKRVEAETNVQITQIDDTRYSVFAPNRQCMEEAKRELEVLLEENYEDKLEFGSICTAKITELRENGVMVTLHPQMQPILLPNSQLDMRRTGHPSILGLQVGQEIYVKYFGRDPVTGHMRLSRKVLQQTVPSVKHELPSFKTRGNPWATSQGKSEN</sequence>
<evidence type="ECO:0000256" key="2">
    <source>
        <dbReference type="ARBA" id="ARBA00012416"/>
    </source>
</evidence>
<evidence type="ECO:0000313" key="9">
    <source>
        <dbReference type="WBParaSite" id="TMUE_0000000291.1"/>
    </source>
</evidence>
<evidence type="ECO:0000256" key="3">
    <source>
        <dbReference type="ARBA" id="ARBA00022679"/>
    </source>
</evidence>
<dbReference type="GO" id="GO:0005739">
    <property type="term" value="C:mitochondrion"/>
    <property type="evidence" value="ECO:0007669"/>
    <property type="project" value="TreeGrafter"/>
</dbReference>
<evidence type="ECO:0000256" key="4">
    <source>
        <dbReference type="ARBA" id="ARBA00022695"/>
    </source>
</evidence>
<dbReference type="GO" id="GO:0005829">
    <property type="term" value="C:cytosol"/>
    <property type="evidence" value="ECO:0007669"/>
    <property type="project" value="TreeGrafter"/>
</dbReference>
<dbReference type="InterPro" id="IPR003029">
    <property type="entry name" value="S1_domain"/>
</dbReference>